<feature type="compositionally biased region" description="Basic and acidic residues" evidence="1">
    <location>
        <begin position="143"/>
        <end position="160"/>
    </location>
</feature>
<accession>G7YWF9</accession>
<proteinExistence type="predicted"/>
<organism evidence="2 3">
    <name type="scientific">Clonorchis sinensis</name>
    <name type="common">Chinese liver fluke</name>
    <dbReference type="NCBI Taxonomy" id="79923"/>
    <lineage>
        <taxon>Eukaryota</taxon>
        <taxon>Metazoa</taxon>
        <taxon>Spiralia</taxon>
        <taxon>Lophotrochozoa</taxon>
        <taxon>Platyhelminthes</taxon>
        <taxon>Trematoda</taxon>
        <taxon>Digenea</taxon>
        <taxon>Opisthorchiida</taxon>
        <taxon>Opisthorchiata</taxon>
        <taxon>Opisthorchiidae</taxon>
        <taxon>Clonorchis</taxon>
    </lineage>
</organism>
<sequence>SIRKVRFVKATAECPKSTENLSLLDVDQTDNAPSIYSASQPCIKPRQRESALIKVFHRLTFTEKLPYKVQIDAEMRAVISYRKTHKYINRQSSGTKTVSVTMHCTLIRSKNRTIPDVTSQDKPSSSTFLRHVKGAAQNQRAFRGSDDSGKTNREQTEQKSMHSLLAKRSYAEHLSKTAIYGPVMSIKIHIRITRSTYFCCPGAIAVVGTQRRRERLDSSFTPIGVHQQYTSLAMQEFGLRMSEISPTQSVNLMLKAKTDFAVCQLSEPRLYRSNLIGEHSLRALKEGLSCSTGLNSTLLTSNFEFGLGTINANSLETEMSEPLAVSIKPSFLLSSCFLQSKKLATACNSE</sequence>
<reference key="2">
    <citation type="submission" date="2011-10" db="EMBL/GenBank/DDBJ databases">
        <title>The genome and transcriptome sequence of Clonorchis sinensis provide insights into the carcinogenic liver fluke.</title>
        <authorList>
            <person name="Wang X."/>
            <person name="Huang Y."/>
            <person name="Chen W."/>
            <person name="Liu H."/>
            <person name="Guo L."/>
            <person name="Chen Y."/>
            <person name="Luo F."/>
            <person name="Zhou W."/>
            <person name="Sun J."/>
            <person name="Mao Q."/>
            <person name="Liang P."/>
            <person name="Zhou C."/>
            <person name="Tian Y."/>
            <person name="Men J."/>
            <person name="Lv X."/>
            <person name="Huang L."/>
            <person name="Zhou J."/>
            <person name="Hu Y."/>
            <person name="Li R."/>
            <person name="Zhang F."/>
            <person name="Lei H."/>
            <person name="Li X."/>
            <person name="Hu X."/>
            <person name="Liang C."/>
            <person name="Xu J."/>
            <person name="Wu Z."/>
            <person name="Yu X."/>
        </authorList>
    </citation>
    <scope>NUCLEOTIDE SEQUENCE</scope>
    <source>
        <strain>Henan</strain>
    </source>
</reference>
<feature type="region of interest" description="Disordered" evidence="1">
    <location>
        <begin position="139"/>
        <end position="160"/>
    </location>
</feature>
<reference evidence="2" key="1">
    <citation type="journal article" date="2011" name="Genome Biol.">
        <title>The draft genome of the carcinogenic human liver fluke Clonorchis sinensis.</title>
        <authorList>
            <person name="Wang X."/>
            <person name="Chen W."/>
            <person name="Huang Y."/>
            <person name="Sun J."/>
            <person name="Men J."/>
            <person name="Liu H."/>
            <person name="Luo F."/>
            <person name="Guo L."/>
            <person name="Lv X."/>
            <person name="Deng C."/>
            <person name="Zhou C."/>
            <person name="Fan Y."/>
            <person name="Li X."/>
            <person name="Huang L."/>
            <person name="Hu Y."/>
            <person name="Liang C."/>
            <person name="Hu X."/>
            <person name="Xu J."/>
            <person name="Yu X."/>
        </authorList>
    </citation>
    <scope>NUCLEOTIDE SEQUENCE [LARGE SCALE GENOMIC DNA]</scope>
    <source>
        <strain evidence="2">Henan</strain>
    </source>
</reference>
<evidence type="ECO:0000256" key="1">
    <source>
        <dbReference type="SAM" id="MobiDB-lite"/>
    </source>
</evidence>
<protein>
    <submittedName>
        <fullName evidence="2">Uncharacterized protein</fullName>
    </submittedName>
</protein>
<evidence type="ECO:0000313" key="3">
    <source>
        <dbReference type="Proteomes" id="UP000008909"/>
    </source>
</evidence>
<keyword evidence="3" id="KW-1185">Reference proteome</keyword>
<name>G7YWF9_CLOSI</name>
<dbReference type="EMBL" id="DF144643">
    <property type="protein sequence ID" value="GAA57289.1"/>
    <property type="molecule type" value="Genomic_DNA"/>
</dbReference>
<gene>
    <name evidence="2" type="ORF">CLF_112482</name>
</gene>
<dbReference type="Proteomes" id="UP000008909">
    <property type="component" value="Unassembled WGS sequence"/>
</dbReference>
<feature type="non-terminal residue" evidence="2">
    <location>
        <position position="1"/>
    </location>
</feature>
<dbReference type="AlphaFoldDB" id="G7YWF9"/>
<evidence type="ECO:0000313" key="2">
    <source>
        <dbReference type="EMBL" id="GAA57289.1"/>
    </source>
</evidence>